<feature type="compositionally biased region" description="Polar residues" evidence="4">
    <location>
        <begin position="70"/>
        <end position="89"/>
    </location>
</feature>
<dbReference type="GO" id="GO:0003713">
    <property type="term" value="F:transcription coactivator activity"/>
    <property type="evidence" value="ECO:0007669"/>
    <property type="project" value="InterPro"/>
</dbReference>
<dbReference type="InterPro" id="IPR026060">
    <property type="entry name" value="AMY1"/>
</dbReference>
<dbReference type="OrthoDB" id="524165at2759"/>
<reference evidence="5" key="1">
    <citation type="submission" date="2021-01" db="UniProtKB">
        <authorList>
            <consortium name="EnsemblMetazoa"/>
        </authorList>
    </citation>
    <scope>IDENTIFICATION</scope>
</reference>
<evidence type="ECO:0000256" key="4">
    <source>
        <dbReference type="SAM" id="MobiDB-lite"/>
    </source>
</evidence>
<name>A0A7M7JM98_VARDE</name>
<evidence type="ECO:0000256" key="1">
    <source>
        <dbReference type="ARBA" id="ARBA00004123"/>
    </source>
</evidence>
<comment type="similarity">
    <text evidence="2">Belongs to the AMY1 family.</text>
</comment>
<organism evidence="5 6">
    <name type="scientific">Varroa destructor</name>
    <name type="common">Honeybee mite</name>
    <dbReference type="NCBI Taxonomy" id="109461"/>
    <lineage>
        <taxon>Eukaryota</taxon>
        <taxon>Metazoa</taxon>
        <taxon>Ecdysozoa</taxon>
        <taxon>Arthropoda</taxon>
        <taxon>Chelicerata</taxon>
        <taxon>Arachnida</taxon>
        <taxon>Acari</taxon>
        <taxon>Parasitiformes</taxon>
        <taxon>Mesostigmata</taxon>
        <taxon>Gamasina</taxon>
        <taxon>Dermanyssoidea</taxon>
        <taxon>Varroidae</taxon>
        <taxon>Varroa</taxon>
    </lineage>
</organism>
<dbReference type="RefSeq" id="XP_022654314.1">
    <property type="nucleotide sequence ID" value="XM_022798579.1"/>
</dbReference>
<accession>A0A7M7JM98</accession>
<dbReference type="AlphaFoldDB" id="A0A7M7JM98"/>
<dbReference type="PRINTS" id="PR02028">
    <property type="entry name" value="CMYCBINDINGP"/>
</dbReference>
<dbReference type="RefSeq" id="XP_022654313.1">
    <property type="nucleotide sequence ID" value="XM_022798578.1"/>
</dbReference>
<dbReference type="EnsemblMetazoa" id="XM_022798580">
    <property type="protein sequence ID" value="XP_022654315"/>
    <property type="gene ID" value="LOC111247542"/>
</dbReference>
<feature type="region of interest" description="Disordered" evidence="4">
    <location>
        <begin position="53"/>
        <end position="89"/>
    </location>
</feature>
<sequence length="89" mass="9846">MESKREEFRKYLEKGGALQALSCALSHLYEMPEKPSDPLLFIQERLKQCVEGGKLSEVPPAPPTEPIDQTEAQSGSRDSGLIDNSVNTQ</sequence>
<keyword evidence="3" id="KW-0539">Nucleus</keyword>
<dbReference type="RefSeq" id="XP_022654315.1">
    <property type="nucleotide sequence ID" value="XM_022798580.1"/>
</dbReference>
<proteinExistence type="inferred from homology"/>
<dbReference type="PANTHER" id="PTHR13168">
    <property type="entry name" value="ASSOCIATE OF C-MYC AMY-1"/>
    <property type="match status" value="1"/>
</dbReference>
<dbReference type="EnsemblMetazoa" id="XM_022798579">
    <property type="protein sequence ID" value="XP_022654314"/>
    <property type="gene ID" value="LOC111247542"/>
</dbReference>
<evidence type="ECO:0000256" key="2">
    <source>
        <dbReference type="ARBA" id="ARBA00009389"/>
    </source>
</evidence>
<dbReference type="KEGG" id="vde:111247542"/>
<dbReference type="GeneID" id="111247542"/>
<dbReference type="PANTHER" id="PTHR13168:SF0">
    <property type="entry name" value="C-MYC-BINDING PROTEIN"/>
    <property type="match status" value="1"/>
</dbReference>
<protein>
    <submittedName>
        <fullName evidence="5">Uncharacterized protein</fullName>
    </submittedName>
</protein>
<evidence type="ECO:0000256" key="3">
    <source>
        <dbReference type="ARBA" id="ARBA00023242"/>
    </source>
</evidence>
<dbReference type="InParanoid" id="A0A7M7JM98"/>
<keyword evidence="6" id="KW-1185">Reference proteome</keyword>
<dbReference type="EnsemblMetazoa" id="XM_022798578">
    <property type="protein sequence ID" value="XP_022654313"/>
    <property type="gene ID" value="LOC111247542"/>
</dbReference>
<evidence type="ECO:0000313" key="6">
    <source>
        <dbReference type="Proteomes" id="UP000594260"/>
    </source>
</evidence>
<comment type="subcellular location">
    <subcellularLocation>
        <location evidence="1">Nucleus</location>
    </subcellularLocation>
</comment>
<dbReference type="GO" id="GO:0005634">
    <property type="term" value="C:nucleus"/>
    <property type="evidence" value="ECO:0007669"/>
    <property type="project" value="UniProtKB-SubCell"/>
</dbReference>
<dbReference type="Proteomes" id="UP000594260">
    <property type="component" value="Unplaced"/>
</dbReference>
<evidence type="ECO:0000313" key="5">
    <source>
        <dbReference type="EnsemblMetazoa" id="XP_022654314"/>
    </source>
</evidence>